<accession>A0A9P8TFT0</accession>
<reference evidence="1" key="2">
    <citation type="submission" date="2021-01" db="EMBL/GenBank/DDBJ databases">
        <authorList>
            <person name="Schikora-Tamarit M.A."/>
        </authorList>
    </citation>
    <scope>NUCLEOTIDE SEQUENCE</scope>
    <source>
        <strain evidence="1">NCAIM Y.01608</strain>
    </source>
</reference>
<proteinExistence type="predicted"/>
<evidence type="ECO:0000313" key="2">
    <source>
        <dbReference type="Proteomes" id="UP000788993"/>
    </source>
</evidence>
<keyword evidence="2" id="KW-1185">Reference proteome</keyword>
<dbReference type="Proteomes" id="UP000788993">
    <property type="component" value="Unassembled WGS sequence"/>
</dbReference>
<reference evidence="1" key="1">
    <citation type="journal article" date="2021" name="Open Biol.">
        <title>Shared evolutionary footprints suggest mitochondrial oxidative damage underlies multiple complex I losses in fungi.</title>
        <authorList>
            <person name="Schikora-Tamarit M.A."/>
            <person name="Marcet-Houben M."/>
            <person name="Nosek J."/>
            <person name="Gabaldon T."/>
        </authorList>
    </citation>
    <scope>NUCLEOTIDE SEQUENCE</scope>
    <source>
        <strain evidence="1">NCAIM Y.01608</strain>
    </source>
</reference>
<evidence type="ECO:0000313" key="1">
    <source>
        <dbReference type="EMBL" id="KAH3676761.1"/>
    </source>
</evidence>
<protein>
    <submittedName>
        <fullName evidence="1">Uncharacterized protein</fullName>
    </submittedName>
</protein>
<organism evidence="1 2">
    <name type="scientific">Ogataea polymorpha</name>
    <dbReference type="NCBI Taxonomy" id="460523"/>
    <lineage>
        <taxon>Eukaryota</taxon>
        <taxon>Fungi</taxon>
        <taxon>Dikarya</taxon>
        <taxon>Ascomycota</taxon>
        <taxon>Saccharomycotina</taxon>
        <taxon>Pichiomycetes</taxon>
        <taxon>Pichiales</taxon>
        <taxon>Pichiaceae</taxon>
        <taxon>Ogataea</taxon>
    </lineage>
</organism>
<comment type="caution">
    <text evidence="1">The sequence shown here is derived from an EMBL/GenBank/DDBJ whole genome shotgun (WGS) entry which is preliminary data.</text>
</comment>
<gene>
    <name evidence="1" type="ORF">OGATHE_001251</name>
</gene>
<dbReference type="EMBL" id="JAEUBD010000146">
    <property type="protein sequence ID" value="KAH3676761.1"/>
    <property type="molecule type" value="Genomic_DNA"/>
</dbReference>
<sequence>MVPVAHINEPVSTISTSSGVRDCSRCVLRSFMVSGSLPVGLKGGEISYFVLGATRSTSSCSTSISNTSLMLTSVTSSPQMETLSMESETTLVSCNFAENAPLFISTSNAPIRSTRSLSSIARATSPLPNAPWYVPTNQVWLSSTRPLPMSVS</sequence>
<name>A0A9P8TFT0_9ASCO</name>
<dbReference type="AlphaFoldDB" id="A0A9P8TFT0"/>